<feature type="domain" description="Aminoglycoside phosphotransferase" evidence="2">
    <location>
        <begin position="53"/>
        <end position="157"/>
    </location>
</feature>
<comment type="caution">
    <text evidence="3">The sequence shown here is derived from an EMBL/GenBank/DDBJ whole genome shotgun (WGS) entry which is preliminary data.</text>
</comment>
<dbReference type="Proteomes" id="UP000050424">
    <property type="component" value="Unassembled WGS sequence"/>
</dbReference>
<dbReference type="EMBL" id="LKCW01000013">
    <property type="protein sequence ID" value="KPM44960.1"/>
    <property type="molecule type" value="Genomic_DNA"/>
</dbReference>
<gene>
    <name evidence="3" type="ORF">AK830_g1625</name>
</gene>
<dbReference type="SUPFAM" id="SSF56112">
    <property type="entry name" value="Protein kinase-like (PK-like)"/>
    <property type="match status" value="2"/>
</dbReference>
<keyword evidence="4" id="KW-1185">Reference proteome</keyword>
<dbReference type="PANTHER" id="PTHR21310:SF13">
    <property type="entry name" value="AMINOGLYCOSIDE PHOSPHOTRANSFERASE DOMAIN-CONTAINING PROTEIN"/>
    <property type="match status" value="1"/>
</dbReference>
<feature type="region of interest" description="Disordered" evidence="1">
    <location>
        <begin position="317"/>
        <end position="338"/>
    </location>
</feature>
<feature type="region of interest" description="Disordered" evidence="1">
    <location>
        <begin position="180"/>
        <end position="249"/>
    </location>
</feature>
<sequence>MASLASPDPVDFHGLKWIRNLWGSEPRWTVEPDENAVKITAQSRLGLSGSCEISFLGQGAFNRLYIIKDADREVVARVTLPVDPACKTLSEVATIAWVRDNTSLPVPKILAYDATRINPIGFEWIAMTKVPGKPLADAWQDMAFSEKEQLVRQLASFSSDTFCKQFRGIGSIFPEFSSAPVPSPLPDSKSEKSGTSHAGVHKRAQHSASQPGLQAVPTSELDDSTREIKTTIPTTEPTKPTEKIPTTIDNEQDEAAIRELGSHDPSQLQKMTSVDFIWDDRIHKDVSRGPFETSHDWMLARLAIAEITCRERLSLARSAESDKGTGSKTVSENGFAVKDDAELHMETTKEHDQGGGPDDYTGGEDSYDVEELEAAMEIISRLRNHLDNFFPTPGSLPEPSMILHDDMSRHNILVHDGALSGVVDWECIAALPLWTACQYPSFLQGQDLHDEPIKSTYERNEDGGVADLYWEHLDDFELTRLRHVFLEEMHKLQPRWVEIFESSQRQRDFDLAVSSCDDMFLIRRIQNWLDDMDSGVEDFPGLEERIDNASL</sequence>
<feature type="compositionally biased region" description="Low complexity" evidence="1">
    <location>
        <begin position="230"/>
        <end position="248"/>
    </location>
</feature>
<dbReference type="InterPro" id="IPR051678">
    <property type="entry name" value="AGP_Transferase"/>
</dbReference>
<dbReference type="Pfam" id="PF01636">
    <property type="entry name" value="APH"/>
    <property type="match status" value="2"/>
</dbReference>
<dbReference type="InterPro" id="IPR011009">
    <property type="entry name" value="Kinase-like_dom_sf"/>
</dbReference>
<feature type="region of interest" description="Disordered" evidence="1">
    <location>
        <begin position="346"/>
        <end position="365"/>
    </location>
</feature>
<dbReference type="OrthoDB" id="2968323at2759"/>
<evidence type="ECO:0000259" key="2">
    <source>
        <dbReference type="Pfam" id="PF01636"/>
    </source>
</evidence>
<dbReference type="PANTHER" id="PTHR21310">
    <property type="entry name" value="AMINOGLYCOSIDE PHOSPHOTRANSFERASE-RELATED-RELATED"/>
    <property type="match status" value="1"/>
</dbReference>
<dbReference type="Gene3D" id="3.90.1200.10">
    <property type="match status" value="1"/>
</dbReference>
<protein>
    <recommendedName>
        <fullName evidence="2">Aminoglycoside phosphotransferase domain-containing protein</fullName>
    </recommendedName>
</protein>
<evidence type="ECO:0000256" key="1">
    <source>
        <dbReference type="SAM" id="MobiDB-lite"/>
    </source>
</evidence>
<proteinExistence type="predicted"/>
<name>A0A0P7BE60_9HYPO</name>
<dbReference type="STRING" id="78410.A0A0P7BE60"/>
<accession>A0A0P7BE60</accession>
<dbReference type="AlphaFoldDB" id="A0A0P7BE60"/>
<evidence type="ECO:0000313" key="4">
    <source>
        <dbReference type="Proteomes" id="UP000050424"/>
    </source>
</evidence>
<organism evidence="3 4">
    <name type="scientific">Neonectria ditissima</name>
    <dbReference type="NCBI Taxonomy" id="78410"/>
    <lineage>
        <taxon>Eukaryota</taxon>
        <taxon>Fungi</taxon>
        <taxon>Dikarya</taxon>
        <taxon>Ascomycota</taxon>
        <taxon>Pezizomycotina</taxon>
        <taxon>Sordariomycetes</taxon>
        <taxon>Hypocreomycetidae</taxon>
        <taxon>Hypocreales</taxon>
        <taxon>Nectriaceae</taxon>
        <taxon>Neonectria</taxon>
    </lineage>
</organism>
<feature type="domain" description="Aminoglycoside phosphotransferase" evidence="2">
    <location>
        <begin position="372"/>
        <end position="428"/>
    </location>
</feature>
<dbReference type="InterPro" id="IPR002575">
    <property type="entry name" value="Aminoglycoside_PTrfase"/>
</dbReference>
<evidence type="ECO:0000313" key="3">
    <source>
        <dbReference type="EMBL" id="KPM44960.1"/>
    </source>
</evidence>
<reference evidence="3 4" key="1">
    <citation type="submission" date="2015-09" db="EMBL/GenBank/DDBJ databases">
        <title>Draft genome of a European isolate of the apple canker pathogen Neonectria ditissima.</title>
        <authorList>
            <person name="Gomez-Cortecero A."/>
            <person name="Harrison R.J."/>
            <person name="Armitage A.D."/>
        </authorList>
    </citation>
    <scope>NUCLEOTIDE SEQUENCE [LARGE SCALE GENOMIC DNA]</scope>
    <source>
        <strain evidence="3 4">R09/05</strain>
    </source>
</reference>